<keyword evidence="4" id="KW-0804">Transcription</keyword>
<keyword evidence="2" id="KW-0805">Transcription regulation</keyword>
<feature type="domain" description="TF-B3" evidence="6">
    <location>
        <begin position="1"/>
        <end position="73"/>
    </location>
</feature>
<dbReference type="GO" id="GO:0003677">
    <property type="term" value="F:DNA binding"/>
    <property type="evidence" value="ECO:0007669"/>
    <property type="project" value="UniProtKB-KW"/>
</dbReference>
<evidence type="ECO:0000256" key="2">
    <source>
        <dbReference type="ARBA" id="ARBA00023015"/>
    </source>
</evidence>
<evidence type="ECO:0000313" key="8">
    <source>
        <dbReference type="EMBL" id="TYK30520.1"/>
    </source>
</evidence>
<dbReference type="PROSITE" id="PS50863">
    <property type="entry name" value="B3"/>
    <property type="match status" value="1"/>
</dbReference>
<evidence type="ECO:0000313" key="7">
    <source>
        <dbReference type="EMBL" id="KAA0046356.1"/>
    </source>
</evidence>
<comment type="subcellular location">
    <subcellularLocation>
        <location evidence="1">Nucleus</location>
    </subcellularLocation>
</comment>
<keyword evidence="5" id="KW-0539">Nucleus</keyword>
<evidence type="ECO:0000313" key="9">
    <source>
        <dbReference type="Proteomes" id="UP000321393"/>
    </source>
</evidence>
<reference evidence="9 10" key="1">
    <citation type="submission" date="2019-08" db="EMBL/GenBank/DDBJ databases">
        <title>Draft genome sequences of two oriental melons (Cucumis melo L. var makuwa).</title>
        <authorList>
            <person name="Kwon S.-Y."/>
        </authorList>
    </citation>
    <scope>NUCLEOTIDE SEQUENCE [LARGE SCALE GENOMIC DNA]</scope>
    <source>
        <strain evidence="10">cv. Chang Bougi</strain>
        <strain evidence="9">cv. SW 3</strain>
        <tissue evidence="8">Leaf</tissue>
    </source>
</reference>
<evidence type="ECO:0000256" key="3">
    <source>
        <dbReference type="ARBA" id="ARBA00023125"/>
    </source>
</evidence>
<dbReference type="InterPro" id="IPR005508">
    <property type="entry name" value="At2g31720-like"/>
</dbReference>
<evidence type="ECO:0000259" key="6">
    <source>
        <dbReference type="PROSITE" id="PS50863"/>
    </source>
</evidence>
<dbReference type="EMBL" id="SSTD01000604">
    <property type="protein sequence ID" value="TYK30520.1"/>
    <property type="molecule type" value="Genomic_DNA"/>
</dbReference>
<dbReference type="PANTHER" id="PTHR31541">
    <property type="entry name" value="B3 DOMAIN PLANT PROTEIN-RELATED"/>
    <property type="match status" value="1"/>
</dbReference>
<sequence length="73" mass="8709">MNVMMIDDVEKRTICLKKWKIGSGDVYCLMTHWNSYVEERRLKSGDHIQIWSFRKDDEAEGDHRLCFAMVKLT</sequence>
<dbReference type="Gene3D" id="2.40.330.10">
    <property type="entry name" value="DNA-binding pseudobarrel domain"/>
    <property type="match status" value="1"/>
</dbReference>
<dbReference type="Proteomes" id="UP000321393">
    <property type="component" value="Unassembled WGS sequence"/>
</dbReference>
<dbReference type="OrthoDB" id="1090008at2759"/>
<name>A0A5D3E4M5_CUCMM</name>
<dbReference type="GO" id="GO:0005634">
    <property type="term" value="C:nucleus"/>
    <property type="evidence" value="ECO:0007669"/>
    <property type="project" value="UniProtKB-SubCell"/>
</dbReference>
<gene>
    <name evidence="8" type="ORF">E5676_scaffold426G00660</name>
    <name evidence="7" type="ORF">E6C27_scaffold149G00680</name>
</gene>
<dbReference type="InterPro" id="IPR015300">
    <property type="entry name" value="DNA-bd_pseudobarrel_sf"/>
</dbReference>
<dbReference type="SUPFAM" id="SSF101936">
    <property type="entry name" value="DNA-binding pseudobarrel domain"/>
    <property type="match status" value="1"/>
</dbReference>
<dbReference type="InterPro" id="IPR003340">
    <property type="entry name" value="B3_DNA-bd"/>
</dbReference>
<organism evidence="8 10">
    <name type="scientific">Cucumis melo var. makuwa</name>
    <name type="common">Oriental melon</name>
    <dbReference type="NCBI Taxonomy" id="1194695"/>
    <lineage>
        <taxon>Eukaryota</taxon>
        <taxon>Viridiplantae</taxon>
        <taxon>Streptophyta</taxon>
        <taxon>Embryophyta</taxon>
        <taxon>Tracheophyta</taxon>
        <taxon>Spermatophyta</taxon>
        <taxon>Magnoliopsida</taxon>
        <taxon>eudicotyledons</taxon>
        <taxon>Gunneridae</taxon>
        <taxon>Pentapetalae</taxon>
        <taxon>rosids</taxon>
        <taxon>fabids</taxon>
        <taxon>Cucurbitales</taxon>
        <taxon>Cucurbitaceae</taxon>
        <taxon>Benincaseae</taxon>
        <taxon>Cucumis</taxon>
    </lineage>
</organism>
<evidence type="ECO:0000256" key="5">
    <source>
        <dbReference type="ARBA" id="ARBA00023242"/>
    </source>
</evidence>
<dbReference type="Proteomes" id="UP000321947">
    <property type="component" value="Unassembled WGS sequence"/>
</dbReference>
<comment type="caution">
    <text evidence="8">The sequence shown here is derived from an EMBL/GenBank/DDBJ whole genome shotgun (WGS) entry which is preliminary data.</text>
</comment>
<keyword evidence="3" id="KW-0238">DNA-binding</keyword>
<dbReference type="PANTHER" id="PTHR31541:SF60">
    <property type="entry name" value="TF-B3 DOMAIN-CONTAINING PROTEIN"/>
    <property type="match status" value="1"/>
</dbReference>
<proteinExistence type="predicted"/>
<evidence type="ECO:0000313" key="10">
    <source>
        <dbReference type="Proteomes" id="UP000321947"/>
    </source>
</evidence>
<accession>A0A5D3E4M5</accession>
<dbReference type="AlphaFoldDB" id="A0A5D3E4M5"/>
<dbReference type="EMBL" id="SSTE01014064">
    <property type="protein sequence ID" value="KAA0046356.1"/>
    <property type="molecule type" value="Genomic_DNA"/>
</dbReference>
<evidence type="ECO:0000256" key="4">
    <source>
        <dbReference type="ARBA" id="ARBA00023163"/>
    </source>
</evidence>
<evidence type="ECO:0000256" key="1">
    <source>
        <dbReference type="ARBA" id="ARBA00004123"/>
    </source>
</evidence>
<protein>
    <submittedName>
        <fullName evidence="8">B3 domain-containing protein</fullName>
    </submittedName>
</protein>